<gene>
    <name evidence="1" type="ORF">UTRI_02692</name>
</gene>
<organism evidence="1 2">
    <name type="scientific">Ustilago trichophora</name>
    <dbReference type="NCBI Taxonomy" id="86804"/>
    <lineage>
        <taxon>Eukaryota</taxon>
        <taxon>Fungi</taxon>
        <taxon>Dikarya</taxon>
        <taxon>Basidiomycota</taxon>
        <taxon>Ustilaginomycotina</taxon>
        <taxon>Ustilaginomycetes</taxon>
        <taxon>Ustilaginales</taxon>
        <taxon>Ustilaginaceae</taxon>
        <taxon>Ustilago</taxon>
    </lineage>
</organism>
<name>A0A5C3EPZ0_9BASI</name>
<protein>
    <submittedName>
        <fullName evidence="1">Uncharacterized protein</fullName>
    </submittedName>
</protein>
<keyword evidence="2" id="KW-1185">Reference proteome</keyword>
<dbReference type="EMBL" id="OOIN01000043">
    <property type="protein sequence ID" value="SPO32135.1"/>
    <property type="molecule type" value="Genomic_DNA"/>
</dbReference>
<dbReference type="Proteomes" id="UP000324022">
    <property type="component" value="Unassembled WGS sequence"/>
</dbReference>
<evidence type="ECO:0000313" key="1">
    <source>
        <dbReference type="EMBL" id="SPO32135.1"/>
    </source>
</evidence>
<accession>A0A5C3EPZ0</accession>
<reference evidence="1 2" key="1">
    <citation type="submission" date="2018-03" db="EMBL/GenBank/DDBJ databases">
        <authorList>
            <person name="Guldener U."/>
        </authorList>
    </citation>
    <scope>NUCLEOTIDE SEQUENCE [LARGE SCALE GENOMIC DNA]</scope>
    <source>
        <strain evidence="1 2">NBRC100155</strain>
    </source>
</reference>
<evidence type="ECO:0000313" key="2">
    <source>
        <dbReference type="Proteomes" id="UP000324022"/>
    </source>
</evidence>
<sequence length="93" mass="9682">MTLELSKSSSCSNLWARGSFGRSFNQSKAHTSVCAMFGGRRTDLGGMVEGETGRAASTGLLASLFAGQVALILLQTADKSCPEPQLARKGGSQ</sequence>
<dbReference type="AlphaFoldDB" id="A0A5C3EPZ0"/>
<proteinExistence type="predicted"/>